<accession>A0AAN7UX52</accession>
<evidence type="ECO:0000313" key="3">
    <source>
        <dbReference type="Proteomes" id="UP001305414"/>
    </source>
</evidence>
<feature type="signal peptide" evidence="1">
    <location>
        <begin position="1"/>
        <end position="18"/>
    </location>
</feature>
<evidence type="ECO:0000256" key="1">
    <source>
        <dbReference type="SAM" id="SignalP"/>
    </source>
</evidence>
<organism evidence="2 3">
    <name type="scientific">Xylaria bambusicola</name>
    <dbReference type="NCBI Taxonomy" id="326684"/>
    <lineage>
        <taxon>Eukaryota</taxon>
        <taxon>Fungi</taxon>
        <taxon>Dikarya</taxon>
        <taxon>Ascomycota</taxon>
        <taxon>Pezizomycotina</taxon>
        <taxon>Sordariomycetes</taxon>
        <taxon>Xylariomycetidae</taxon>
        <taxon>Xylariales</taxon>
        <taxon>Xylariaceae</taxon>
        <taxon>Xylaria</taxon>
    </lineage>
</organism>
<proteinExistence type="predicted"/>
<dbReference type="AlphaFoldDB" id="A0AAN7UX52"/>
<reference evidence="2 3" key="1">
    <citation type="submission" date="2023-10" db="EMBL/GenBank/DDBJ databases">
        <title>Draft genome sequence of Xylaria bambusicola isolate GMP-LS, the root and basal stem rot pathogen of sugarcane in Indonesia.</title>
        <authorList>
            <person name="Selvaraj P."/>
            <person name="Muralishankar V."/>
            <person name="Muruganantham S."/>
            <person name="Sp S."/>
            <person name="Haryani S."/>
            <person name="Lau K.J.X."/>
            <person name="Naqvi N.I."/>
        </authorList>
    </citation>
    <scope>NUCLEOTIDE SEQUENCE [LARGE SCALE GENOMIC DNA]</scope>
    <source>
        <strain evidence="2">GMP-LS</strain>
    </source>
</reference>
<dbReference type="Proteomes" id="UP001305414">
    <property type="component" value="Unassembled WGS sequence"/>
</dbReference>
<sequence length="117" mass="12212">MLAKTTVVIAAFLGLATAMPSPVAADEATSELAGRASPSSEFVTWSNSDCTGTGTRQSITDSGCHYLPGLSLSILSLSPNCAVRTWQNDNCSGAWSQHVTLGACFHIEDKFGVSIIC</sequence>
<comment type="caution">
    <text evidence="2">The sequence shown here is derived from an EMBL/GenBank/DDBJ whole genome shotgun (WGS) entry which is preliminary data.</text>
</comment>
<keyword evidence="3" id="KW-1185">Reference proteome</keyword>
<gene>
    <name evidence="2" type="ORF">RRF57_011737</name>
</gene>
<keyword evidence="1" id="KW-0732">Signal</keyword>
<dbReference type="EMBL" id="JAWHQM010000061">
    <property type="protein sequence ID" value="KAK5636024.1"/>
    <property type="molecule type" value="Genomic_DNA"/>
</dbReference>
<name>A0AAN7UX52_9PEZI</name>
<protein>
    <submittedName>
        <fullName evidence="2">Uncharacterized protein</fullName>
    </submittedName>
</protein>
<feature type="chain" id="PRO_5042920699" evidence="1">
    <location>
        <begin position="19"/>
        <end position="117"/>
    </location>
</feature>
<evidence type="ECO:0000313" key="2">
    <source>
        <dbReference type="EMBL" id="KAK5636024.1"/>
    </source>
</evidence>